<dbReference type="EMBL" id="CACRXK020007668">
    <property type="protein sequence ID" value="CAB4012872.1"/>
    <property type="molecule type" value="Genomic_DNA"/>
</dbReference>
<evidence type="ECO:0000256" key="1">
    <source>
        <dbReference type="ARBA" id="ARBA00004141"/>
    </source>
</evidence>
<keyword evidence="7" id="KW-1185">Reference proteome</keyword>
<evidence type="ECO:0000259" key="5">
    <source>
        <dbReference type="Pfam" id="PF00955"/>
    </source>
</evidence>
<protein>
    <submittedName>
        <fullName evidence="6">Anion exchange 2-like</fullName>
    </submittedName>
</protein>
<dbReference type="GO" id="GO:0050801">
    <property type="term" value="P:monoatomic ion homeostasis"/>
    <property type="evidence" value="ECO:0007669"/>
    <property type="project" value="TreeGrafter"/>
</dbReference>
<dbReference type="GO" id="GO:0005886">
    <property type="term" value="C:plasma membrane"/>
    <property type="evidence" value="ECO:0007669"/>
    <property type="project" value="TreeGrafter"/>
</dbReference>
<dbReference type="AlphaFoldDB" id="A0A7D9IKV2"/>
<feature type="domain" description="Bicarbonate transporter-like transmembrane" evidence="5">
    <location>
        <begin position="2"/>
        <end position="276"/>
    </location>
</feature>
<keyword evidence="3" id="KW-1133">Transmembrane helix</keyword>
<dbReference type="InterPro" id="IPR011531">
    <property type="entry name" value="HCO3_transpt-like_TM_dom"/>
</dbReference>
<evidence type="ECO:0000256" key="4">
    <source>
        <dbReference type="ARBA" id="ARBA00023136"/>
    </source>
</evidence>
<dbReference type="OrthoDB" id="1735926at2759"/>
<accession>A0A7D9IKV2</accession>
<comment type="subcellular location">
    <subcellularLocation>
        <location evidence="1">Membrane</location>
        <topology evidence="1">Multi-pass membrane protein</topology>
    </subcellularLocation>
</comment>
<comment type="caution">
    <text evidence="6">The sequence shown here is derived from an EMBL/GenBank/DDBJ whole genome shotgun (WGS) entry which is preliminary data.</text>
</comment>
<dbReference type="Pfam" id="PF00955">
    <property type="entry name" value="HCO3_cotransp"/>
    <property type="match status" value="1"/>
</dbReference>
<dbReference type="PANTHER" id="PTHR11453:SF47">
    <property type="entry name" value="ANION EXCHANGE PROTEIN"/>
    <property type="match status" value="1"/>
</dbReference>
<evidence type="ECO:0000256" key="3">
    <source>
        <dbReference type="ARBA" id="ARBA00022989"/>
    </source>
</evidence>
<organism evidence="6 7">
    <name type="scientific">Paramuricea clavata</name>
    <name type="common">Red gorgonian</name>
    <name type="synonym">Violescent sea-whip</name>
    <dbReference type="NCBI Taxonomy" id="317549"/>
    <lineage>
        <taxon>Eukaryota</taxon>
        <taxon>Metazoa</taxon>
        <taxon>Cnidaria</taxon>
        <taxon>Anthozoa</taxon>
        <taxon>Octocorallia</taxon>
        <taxon>Malacalcyonacea</taxon>
        <taxon>Plexauridae</taxon>
        <taxon>Paramuricea</taxon>
    </lineage>
</organism>
<sequence length="294" mass="33011">MAISIFAMTLLDFSIKDVYTQKMPELSSLQPTVPEKRGWFVGPAGIHAGWMFAAVIPAVFVSILLFMETELTGIVLNKKENNLRKGAGYNLDLMVVGLVCGLCSFMGLPWICAAPVRSVSHKNSLTVMSTTHAPGERAHVVKVIEQRATNIFIHIFIGFSVLLAPALKAIPIAVLFGVFVYLGTISLSGNQFIIRLVMFFMPPKHYPDFRFVRKVSGSKIHLFTLIQLLFLCVLIAAKMTYIAPLFPLLVICLVPIRKQLYRIFNQKELTELDNEESLVYEDDMDEYNMIHVPI</sequence>
<keyword evidence="4" id="KW-0472">Membrane</keyword>
<proteinExistence type="predicted"/>
<dbReference type="InterPro" id="IPR003020">
    <property type="entry name" value="HCO3_transpt_euk"/>
</dbReference>
<evidence type="ECO:0000313" key="7">
    <source>
        <dbReference type="Proteomes" id="UP001152795"/>
    </source>
</evidence>
<reference evidence="6" key="1">
    <citation type="submission" date="2020-04" db="EMBL/GenBank/DDBJ databases">
        <authorList>
            <person name="Alioto T."/>
            <person name="Alioto T."/>
            <person name="Gomez Garrido J."/>
        </authorList>
    </citation>
    <scope>NUCLEOTIDE SEQUENCE</scope>
    <source>
        <strain evidence="6">A484AB</strain>
    </source>
</reference>
<dbReference type="PANTHER" id="PTHR11453">
    <property type="entry name" value="ANION EXCHANGE PROTEIN"/>
    <property type="match status" value="1"/>
</dbReference>
<evidence type="ECO:0000256" key="2">
    <source>
        <dbReference type="ARBA" id="ARBA00022692"/>
    </source>
</evidence>
<dbReference type="GO" id="GO:0005452">
    <property type="term" value="F:solute:inorganic anion antiporter activity"/>
    <property type="evidence" value="ECO:0007669"/>
    <property type="project" value="InterPro"/>
</dbReference>
<name>A0A7D9IKV2_PARCT</name>
<evidence type="ECO:0000313" key="6">
    <source>
        <dbReference type="EMBL" id="CAB4012872.1"/>
    </source>
</evidence>
<keyword evidence="2" id="KW-0812">Transmembrane</keyword>
<gene>
    <name evidence="6" type="ORF">PACLA_8A069579</name>
</gene>
<dbReference type="Proteomes" id="UP001152795">
    <property type="component" value="Unassembled WGS sequence"/>
</dbReference>
<dbReference type="GO" id="GO:0006820">
    <property type="term" value="P:monoatomic anion transport"/>
    <property type="evidence" value="ECO:0007669"/>
    <property type="project" value="InterPro"/>
</dbReference>
<dbReference type="GO" id="GO:0015701">
    <property type="term" value="P:bicarbonate transport"/>
    <property type="evidence" value="ECO:0007669"/>
    <property type="project" value="TreeGrafter"/>
</dbReference>